<accession>A0A543B251</accession>
<dbReference type="InterPro" id="IPR002220">
    <property type="entry name" value="DapA-like"/>
</dbReference>
<evidence type="ECO:0000256" key="13">
    <source>
        <dbReference type="PIRNR" id="PIRNR001365"/>
    </source>
</evidence>
<keyword evidence="6 12" id="KW-0028">Amino-acid biosynthesis</keyword>
<sequence length="296" mass="31207">MIRDAARPFGRLCTAMVTPFAGDGSLDVAGAQTLARYLVDEQRCTGLVLNGTTGESPTTSDAEKVELVAAVVEAVGDRASVIAGVGTNDTAHSVKQAMAAVEVGADALLVVTPYYSRPPQEHLRRHFVTVADATDRPVVLYDIPARSGVPIETDTLIALAEHPNIIAVKDSKLDLVASTEVMASTDLAYYCGVDELNLACYAIGEVGAVSVTAHLVGARIHEMFEAVDAGDLERARRIDRSLLAVTRSVMTRTQGLVAIKAVLSGRGMPAGTPRPPLYAADEQLRAVIEADVKEAG</sequence>
<dbReference type="SMART" id="SM01130">
    <property type="entry name" value="DHDPS"/>
    <property type="match status" value="1"/>
</dbReference>
<keyword evidence="7 12" id="KW-0220">Diaminopimelate biosynthesis</keyword>
<dbReference type="EC" id="4.3.3.7" evidence="4 12"/>
<dbReference type="AlphaFoldDB" id="A0A543B251"/>
<comment type="caution">
    <text evidence="16">The sequence shown here is derived from an EMBL/GenBank/DDBJ whole genome shotgun (WGS) entry which is preliminary data.</text>
</comment>
<evidence type="ECO:0000256" key="11">
    <source>
        <dbReference type="ARBA" id="ARBA00047836"/>
    </source>
</evidence>
<feature type="active site" description="Schiff-base intermediate with substrate" evidence="12 14">
    <location>
        <position position="169"/>
    </location>
</feature>
<evidence type="ECO:0000256" key="5">
    <source>
        <dbReference type="ARBA" id="ARBA00022490"/>
    </source>
</evidence>
<evidence type="ECO:0000256" key="15">
    <source>
        <dbReference type="PIRSR" id="PIRSR001365-2"/>
    </source>
</evidence>
<dbReference type="Proteomes" id="UP000317043">
    <property type="component" value="Unassembled WGS sequence"/>
</dbReference>
<evidence type="ECO:0000256" key="2">
    <source>
        <dbReference type="ARBA" id="ARBA00005120"/>
    </source>
</evidence>
<keyword evidence="8 12" id="KW-0457">Lysine biosynthesis</keyword>
<comment type="function">
    <text evidence="1 12">Catalyzes the condensation of (S)-aspartate-beta-semialdehyde [(S)-ASA] and pyruvate to 4-hydroxy-tetrahydrodipicolinate (HTPA).</text>
</comment>
<evidence type="ECO:0000256" key="12">
    <source>
        <dbReference type="HAMAP-Rule" id="MF_00418"/>
    </source>
</evidence>
<dbReference type="SUPFAM" id="SSF51569">
    <property type="entry name" value="Aldolase"/>
    <property type="match status" value="1"/>
</dbReference>
<keyword evidence="5 12" id="KW-0963">Cytoplasm</keyword>
<organism evidence="16 17">
    <name type="scientific">Stackebrandtia endophytica</name>
    <dbReference type="NCBI Taxonomy" id="1496996"/>
    <lineage>
        <taxon>Bacteria</taxon>
        <taxon>Bacillati</taxon>
        <taxon>Actinomycetota</taxon>
        <taxon>Actinomycetes</taxon>
        <taxon>Glycomycetales</taxon>
        <taxon>Glycomycetaceae</taxon>
        <taxon>Stackebrandtia</taxon>
    </lineage>
</organism>
<evidence type="ECO:0000313" key="16">
    <source>
        <dbReference type="EMBL" id="TQL78918.1"/>
    </source>
</evidence>
<dbReference type="PANTHER" id="PTHR12128:SF66">
    <property type="entry name" value="4-HYDROXY-2-OXOGLUTARATE ALDOLASE, MITOCHONDRIAL"/>
    <property type="match status" value="1"/>
</dbReference>
<dbReference type="PIRSF" id="PIRSF001365">
    <property type="entry name" value="DHDPS"/>
    <property type="match status" value="1"/>
</dbReference>
<comment type="catalytic activity">
    <reaction evidence="11 12">
        <text>L-aspartate 4-semialdehyde + pyruvate = (2S,4S)-4-hydroxy-2,3,4,5-tetrahydrodipicolinate + H2O + H(+)</text>
        <dbReference type="Rhea" id="RHEA:34171"/>
        <dbReference type="ChEBI" id="CHEBI:15361"/>
        <dbReference type="ChEBI" id="CHEBI:15377"/>
        <dbReference type="ChEBI" id="CHEBI:15378"/>
        <dbReference type="ChEBI" id="CHEBI:67139"/>
        <dbReference type="ChEBI" id="CHEBI:537519"/>
        <dbReference type="EC" id="4.3.3.7"/>
    </reaction>
</comment>
<evidence type="ECO:0000256" key="7">
    <source>
        <dbReference type="ARBA" id="ARBA00022915"/>
    </source>
</evidence>
<evidence type="ECO:0000313" key="17">
    <source>
        <dbReference type="Proteomes" id="UP000317043"/>
    </source>
</evidence>
<feature type="site" description="Part of a proton relay during catalysis" evidence="12">
    <location>
        <position position="52"/>
    </location>
</feature>
<feature type="binding site" evidence="12 15">
    <location>
        <position position="53"/>
    </location>
    <ligand>
        <name>pyruvate</name>
        <dbReference type="ChEBI" id="CHEBI:15361"/>
    </ligand>
</feature>
<dbReference type="HAMAP" id="MF_00418">
    <property type="entry name" value="DapA"/>
    <property type="match status" value="1"/>
</dbReference>
<dbReference type="GO" id="GO:0009089">
    <property type="term" value="P:lysine biosynthetic process via diaminopimelate"/>
    <property type="evidence" value="ECO:0007669"/>
    <property type="project" value="UniProtKB-UniRule"/>
</dbReference>
<dbReference type="Pfam" id="PF00701">
    <property type="entry name" value="DHDPS"/>
    <property type="match status" value="1"/>
</dbReference>
<keyword evidence="17" id="KW-1185">Reference proteome</keyword>
<dbReference type="CDD" id="cd00950">
    <property type="entry name" value="DHDPS"/>
    <property type="match status" value="1"/>
</dbReference>
<dbReference type="EMBL" id="VFOW01000001">
    <property type="protein sequence ID" value="TQL78918.1"/>
    <property type="molecule type" value="Genomic_DNA"/>
</dbReference>
<reference evidence="16 17" key="1">
    <citation type="submission" date="2019-06" db="EMBL/GenBank/DDBJ databases">
        <title>Sequencing the genomes of 1000 actinobacteria strains.</title>
        <authorList>
            <person name="Klenk H.-P."/>
        </authorList>
    </citation>
    <scope>NUCLEOTIDE SEQUENCE [LARGE SCALE GENOMIC DNA]</scope>
    <source>
        <strain evidence="16 17">DSM 45928</strain>
    </source>
</reference>
<evidence type="ECO:0000256" key="8">
    <source>
        <dbReference type="ARBA" id="ARBA00023154"/>
    </source>
</evidence>
<gene>
    <name evidence="12" type="primary">dapA</name>
    <name evidence="16" type="ORF">FB566_4515</name>
</gene>
<dbReference type="PROSITE" id="PS00666">
    <property type="entry name" value="DHDPS_2"/>
    <property type="match status" value="1"/>
</dbReference>
<dbReference type="PANTHER" id="PTHR12128">
    <property type="entry name" value="DIHYDRODIPICOLINATE SYNTHASE"/>
    <property type="match status" value="1"/>
</dbReference>
<evidence type="ECO:0000256" key="9">
    <source>
        <dbReference type="ARBA" id="ARBA00023239"/>
    </source>
</evidence>
<dbReference type="PRINTS" id="PR00146">
    <property type="entry name" value="DHPICSNTHASE"/>
</dbReference>
<feature type="active site" description="Proton donor/acceptor" evidence="12 14">
    <location>
        <position position="141"/>
    </location>
</feature>
<dbReference type="UniPathway" id="UPA00034">
    <property type="reaction ID" value="UER00017"/>
</dbReference>
<comment type="subunit">
    <text evidence="12">Homotetramer; dimer of dimers.</text>
</comment>
<dbReference type="InterPro" id="IPR020625">
    <property type="entry name" value="Schiff_base-form_aldolases_AS"/>
</dbReference>
<comment type="pathway">
    <text evidence="2 12">Amino-acid biosynthesis; L-lysine biosynthesis via DAP pathway; (S)-tetrahydrodipicolinate from L-aspartate: step 3/4.</text>
</comment>
<dbReference type="InterPro" id="IPR005263">
    <property type="entry name" value="DapA"/>
</dbReference>
<evidence type="ECO:0000256" key="4">
    <source>
        <dbReference type="ARBA" id="ARBA00012086"/>
    </source>
</evidence>
<evidence type="ECO:0000256" key="6">
    <source>
        <dbReference type="ARBA" id="ARBA00022605"/>
    </source>
</evidence>
<dbReference type="NCBIfam" id="TIGR00674">
    <property type="entry name" value="dapA"/>
    <property type="match status" value="1"/>
</dbReference>
<dbReference type="GO" id="GO:0008840">
    <property type="term" value="F:4-hydroxy-tetrahydrodipicolinate synthase activity"/>
    <property type="evidence" value="ECO:0007669"/>
    <property type="project" value="UniProtKB-UniRule"/>
</dbReference>
<dbReference type="PROSITE" id="PS00665">
    <property type="entry name" value="DHDPS_1"/>
    <property type="match status" value="1"/>
</dbReference>
<dbReference type="RefSeq" id="WP_142043836.1">
    <property type="nucleotide sequence ID" value="NZ_JBHTGS010000002.1"/>
</dbReference>
<dbReference type="InterPro" id="IPR013785">
    <property type="entry name" value="Aldolase_TIM"/>
</dbReference>
<keyword evidence="10 12" id="KW-0704">Schiff base</keyword>
<feature type="binding site" evidence="12 15">
    <location>
        <position position="209"/>
    </location>
    <ligand>
        <name>pyruvate</name>
        <dbReference type="ChEBI" id="CHEBI:15361"/>
    </ligand>
</feature>
<proteinExistence type="inferred from homology"/>
<evidence type="ECO:0000256" key="3">
    <source>
        <dbReference type="ARBA" id="ARBA00007592"/>
    </source>
</evidence>
<dbReference type="GO" id="GO:0005829">
    <property type="term" value="C:cytosol"/>
    <property type="evidence" value="ECO:0007669"/>
    <property type="project" value="TreeGrafter"/>
</dbReference>
<keyword evidence="9 12" id="KW-0456">Lyase</keyword>
<dbReference type="InterPro" id="IPR020624">
    <property type="entry name" value="Schiff_base-form_aldolases_CS"/>
</dbReference>
<comment type="subcellular location">
    <subcellularLocation>
        <location evidence="12">Cytoplasm</location>
    </subcellularLocation>
</comment>
<comment type="caution">
    <text evidence="12">Was originally thought to be a dihydrodipicolinate synthase (DHDPS), catalyzing the condensation of (S)-aspartate-beta-semialdehyde [(S)-ASA] and pyruvate to dihydrodipicolinate (DHDP). However, it was shown in E.coli that the product of the enzymatic reaction is not dihydrodipicolinate but in fact (4S)-4-hydroxy-2,3,4,5-tetrahydro-(2S)-dipicolinic acid (HTPA), and that the consecutive dehydration reaction leading to DHDP is not spontaneous but catalyzed by DapB.</text>
</comment>
<feature type="site" description="Part of a proton relay during catalysis" evidence="12">
    <location>
        <position position="115"/>
    </location>
</feature>
<protein>
    <recommendedName>
        <fullName evidence="4 12">4-hydroxy-tetrahydrodipicolinate synthase</fullName>
        <shortName evidence="12">HTPA synthase</shortName>
        <ecNumber evidence="4 12">4.3.3.7</ecNumber>
    </recommendedName>
</protein>
<comment type="similarity">
    <text evidence="3 12 13">Belongs to the DapA family.</text>
</comment>
<evidence type="ECO:0000256" key="14">
    <source>
        <dbReference type="PIRSR" id="PIRSR001365-1"/>
    </source>
</evidence>
<dbReference type="GO" id="GO:0019877">
    <property type="term" value="P:diaminopimelate biosynthetic process"/>
    <property type="evidence" value="ECO:0007669"/>
    <property type="project" value="UniProtKB-UniRule"/>
</dbReference>
<evidence type="ECO:0000256" key="1">
    <source>
        <dbReference type="ARBA" id="ARBA00003294"/>
    </source>
</evidence>
<dbReference type="OrthoDB" id="9782828at2"/>
<dbReference type="FunCoup" id="A0A543B251">
    <property type="interactions" value="242"/>
</dbReference>
<evidence type="ECO:0000256" key="10">
    <source>
        <dbReference type="ARBA" id="ARBA00023270"/>
    </source>
</evidence>
<dbReference type="Gene3D" id="3.20.20.70">
    <property type="entry name" value="Aldolase class I"/>
    <property type="match status" value="1"/>
</dbReference>
<name>A0A543B251_9ACTN</name>
<dbReference type="InParanoid" id="A0A543B251"/>